<dbReference type="InterPro" id="IPR029058">
    <property type="entry name" value="AB_hydrolase_fold"/>
</dbReference>
<sequence>MSSTTIEAPVHETAPFKGIGKPFIFVSINYRLGYFGFLSSAELAADAKSHGESTGGFSVLAHLQSNESVRKRGIIQSRPSWNLENPQAAQAKFDTLTLRIGIPANTPAAEKVAALRALPDEKIVDLLDGQIMATPNWDPNWFSDKTLLTGSIDCAGKLAEWAESAVVGLLRDEVAIFPLDQMFKTRTEVVDSARAALRPGADDVDERFAVEILEANGLKDTLAYSDAIDRLRGLAPDACFHRVGFDQPDVQDSSIHQGNAYHLLDLAYLCRLPAVSSNEAPLSCRATTDAFSDMPIKYFYGSSPWETYSEGKKIMVFDGQQTRVERQEIGPLTWARLLGTPERERRFGSFFFNLMRGGQE</sequence>
<dbReference type="Proteomes" id="UP000019804">
    <property type="component" value="Unassembled WGS sequence"/>
</dbReference>
<evidence type="ECO:0000313" key="1">
    <source>
        <dbReference type="EMBL" id="EYE93122.1"/>
    </source>
</evidence>
<proteinExistence type="predicted"/>
<organism evidence="1 2">
    <name type="scientific">Aspergillus ruber (strain CBS 135680)</name>
    <dbReference type="NCBI Taxonomy" id="1388766"/>
    <lineage>
        <taxon>Eukaryota</taxon>
        <taxon>Fungi</taxon>
        <taxon>Dikarya</taxon>
        <taxon>Ascomycota</taxon>
        <taxon>Pezizomycotina</taxon>
        <taxon>Eurotiomycetes</taxon>
        <taxon>Eurotiomycetidae</taxon>
        <taxon>Eurotiales</taxon>
        <taxon>Aspergillaceae</taxon>
        <taxon>Aspergillus</taxon>
        <taxon>Aspergillus subgen. Aspergillus</taxon>
    </lineage>
</organism>
<accession>A0A017S858</accession>
<dbReference type="HOGENOM" id="CLU_769412_0_0_1"/>
<gene>
    <name evidence="1" type="ORF">EURHEDRAFT_379542</name>
</gene>
<dbReference type="RefSeq" id="XP_040636810.1">
    <property type="nucleotide sequence ID" value="XM_040779189.1"/>
</dbReference>
<evidence type="ECO:0000313" key="2">
    <source>
        <dbReference type="Proteomes" id="UP000019804"/>
    </source>
</evidence>
<reference evidence="2" key="1">
    <citation type="journal article" date="2014" name="Nat. Commun.">
        <title>Genomic adaptations of the halophilic Dead Sea filamentous fungus Eurotium rubrum.</title>
        <authorList>
            <person name="Kis-Papo T."/>
            <person name="Weig A.R."/>
            <person name="Riley R."/>
            <person name="Persoh D."/>
            <person name="Salamov A."/>
            <person name="Sun H."/>
            <person name="Lipzen A."/>
            <person name="Wasser S.P."/>
            <person name="Rambold G."/>
            <person name="Grigoriev I.V."/>
            <person name="Nevo E."/>
        </authorList>
    </citation>
    <scope>NUCLEOTIDE SEQUENCE [LARGE SCALE GENOMIC DNA]</scope>
    <source>
        <strain evidence="2">CBS 135680</strain>
    </source>
</reference>
<keyword evidence="1" id="KW-0378">Hydrolase</keyword>
<dbReference type="GeneID" id="63694313"/>
<dbReference type="EMBL" id="KK088433">
    <property type="protein sequence ID" value="EYE93122.1"/>
    <property type="molecule type" value="Genomic_DNA"/>
</dbReference>
<name>A0A017S858_ASPRC</name>
<keyword evidence="2" id="KW-1185">Reference proteome</keyword>
<dbReference type="GO" id="GO:0016787">
    <property type="term" value="F:hydrolase activity"/>
    <property type="evidence" value="ECO:0007669"/>
    <property type="project" value="UniProtKB-KW"/>
</dbReference>
<dbReference type="OrthoDB" id="6846267at2759"/>
<dbReference type="AlphaFoldDB" id="A0A017S858"/>
<dbReference type="Gene3D" id="3.40.50.1820">
    <property type="entry name" value="alpha/beta hydrolase"/>
    <property type="match status" value="2"/>
</dbReference>
<dbReference type="STRING" id="1388766.A0A017S858"/>
<dbReference type="SUPFAM" id="SSF53474">
    <property type="entry name" value="alpha/beta-Hydrolases"/>
    <property type="match status" value="1"/>
</dbReference>
<protein>
    <submittedName>
        <fullName evidence="1">Alpha/beta-hydrolase</fullName>
    </submittedName>
</protein>